<sequence length="159" mass="17030">MTIITRSALVLAMVLSAHSAAAQVPTPETERIAVEAISELKSPFGPHMLDMCPNEQAEPLRQRLHAAAAQGATKEQLIGIVVGEYGENMRALPQRRGFGLWAWLLPPAGLAMGAAFLWGRMRQMRGTGPSVAAAGPALSAEEQASLNAALRDFDRNDDE</sequence>
<comment type="caution">
    <text evidence="7">The sequence shown here is derived from an EMBL/GenBank/DDBJ whole genome shotgun (WGS) entry which is preliminary data.</text>
</comment>
<comment type="function">
    <text evidence="5">Possible subunit of a heme lyase.</text>
</comment>
<keyword evidence="4 5" id="KW-0408">Iron</keyword>
<reference evidence="7 8" key="1">
    <citation type="submission" date="2020-08" db="EMBL/GenBank/DDBJ databases">
        <title>Genomic Encyclopedia of Type Strains, Phase IV (KMG-IV): sequencing the most valuable type-strain genomes for metagenomic binning, comparative biology and taxonomic classification.</title>
        <authorList>
            <person name="Goeker M."/>
        </authorList>
    </citation>
    <scope>NUCLEOTIDE SEQUENCE [LARGE SCALE GENOMIC DNA]</scope>
    <source>
        <strain evidence="7 8">DSM 29007</strain>
    </source>
</reference>
<evidence type="ECO:0000313" key="8">
    <source>
        <dbReference type="Proteomes" id="UP000582837"/>
    </source>
</evidence>
<dbReference type="InterPro" id="IPR038297">
    <property type="entry name" value="CcmH/CycL/NrfF/Ccl2_sf"/>
</dbReference>
<keyword evidence="8" id="KW-1185">Reference proteome</keyword>
<protein>
    <recommendedName>
        <fullName evidence="5">Cytochrome c-type biogenesis protein</fullName>
    </recommendedName>
</protein>
<dbReference type="EMBL" id="JACHIA010000020">
    <property type="protein sequence ID" value="MBB6073041.1"/>
    <property type="molecule type" value="Genomic_DNA"/>
</dbReference>
<keyword evidence="3 5" id="KW-0479">Metal-binding</keyword>
<dbReference type="Proteomes" id="UP000582837">
    <property type="component" value="Unassembled WGS sequence"/>
</dbReference>
<proteinExistence type="inferred from homology"/>
<accession>A0A841H4I9</accession>
<evidence type="ECO:0000259" key="6">
    <source>
        <dbReference type="Pfam" id="PF03918"/>
    </source>
</evidence>
<comment type="similarity">
    <text evidence="1 5">Belongs to the CcmH/CycL/Ccl2/NrfF family.</text>
</comment>
<keyword evidence="5" id="KW-0812">Transmembrane</keyword>
<feature type="chain" id="PRO_5033092211" description="Cytochrome c-type biogenesis protein" evidence="5">
    <location>
        <begin position="23"/>
        <end position="159"/>
    </location>
</feature>
<evidence type="ECO:0000256" key="2">
    <source>
        <dbReference type="ARBA" id="ARBA00022617"/>
    </source>
</evidence>
<dbReference type="GO" id="GO:0046872">
    <property type="term" value="F:metal ion binding"/>
    <property type="evidence" value="ECO:0007669"/>
    <property type="project" value="UniProtKB-KW"/>
</dbReference>
<keyword evidence="5" id="KW-0732">Signal</keyword>
<evidence type="ECO:0000256" key="4">
    <source>
        <dbReference type="ARBA" id="ARBA00023004"/>
    </source>
</evidence>
<feature type="signal peptide" evidence="5">
    <location>
        <begin position="1"/>
        <end position="22"/>
    </location>
</feature>
<feature type="domain" description="CcmH/CycL/Ccl2/NrfF N-terminal" evidence="6">
    <location>
        <begin position="8"/>
        <end position="150"/>
    </location>
</feature>
<dbReference type="InterPro" id="IPR005616">
    <property type="entry name" value="CcmH/CycL/Ccl2/NrfF_N"/>
</dbReference>
<evidence type="ECO:0000256" key="5">
    <source>
        <dbReference type="RuleBase" id="RU364112"/>
    </source>
</evidence>
<evidence type="ECO:0000256" key="1">
    <source>
        <dbReference type="ARBA" id="ARBA00010342"/>
    </source>
</evidence>
<keyword evidence="2 5" id="KW-0349">Heme</keyword>
<keyword evidence="5" id="KW-0472">Membrane</keyword>
<organism evidence="7 8">
    <name type="scientific">Longimicrobium terrae</name>
    <dbReference type="NCBI Taxonomy" id="1639882"/>
    <lineage>
        <taxon>Bacteria</taxon>
        <taxon>Pseudomonadati</taxon>
        <taxon>Gemmatimonadota</taxon>
        <taxon>Longimicrobiia</taxon>
        <taxon>Longimicrobiales</taxon>
        <taxon>Longimicrobiaceae</taxon>
        <taxon>Longimicrobium</taxon>
    </lineage>
</organism>
<name>A0A841H4I9_9BACT</name>
<feature type="transmembrane region" description="Helical" evidence="5">
    <location>
        <begin position="98"/>
        <end position="118"/>
    </location>
</feature>
<dbReference type="Gene3D" id="1.10.8.640">
    <property type="entry name" value="Cytochrome C biogenesis protein"/>
    <property type="match status" value="1"/>
</dbReference>
<evidence type="ECO:0000256" key="3">
    <source>
        <dbReference type="ARBA" id="ARBA00022723"/>
    </source>
</evidence>
<dbReference type="AlphaFoldDB" id="A0A841H4I9"/>
<dbReference type="Pfam" id="PF03918">
    <property type="entry name" value="CcmH"/>
    <property type="match status" value="1"/>
</dbReference>
<evidence type="ECO:0000313" key="7">
    <source>
        <dbReference type="EMBL" id="MBB6073041.1"/>
    </source>
</evidence>
<dbReference type="RefSeq" id="WP_170040137.1">
    <property type="nucleotide sequence ID" value="NZ_JABDTL010000002.1"/>
</dbReference>
<keyword evidence="5" id="KW-1133">Transmembrane helix</keyword>
<gene>
    <name evidence="7" type="ORF">HNQ61_004707</name>
</gene>